<dbReference type="GO" id="GO:0043186">
    <property type="term" value="C:P granule"/>
    <property type="evidence" value="ECO:0007669"/>
    <property type="project" value="TreeGrafter"/>
</dbReference>
<name>A0A0L7LE94_OPEBR</name>
<feature type="region of interest" description="Disordered" evidence="2">
    <location>
        <begin position="396"/>
        <end position="418"/>
    </location>
</feature>
<gene>
    <name evidence="5" type="ORF">OBRU01_10392</name>
</gene>
<dbReference type="SUPFAM" id="SSF54791">
    <property type="entry name" value="Eukaryotic type KH-domain (KH-domain type I)"/>
    <property type="match status" value="1"/>
</dbReference>
<dbReference type="CDD" id="cd00105">
    <property type="entry name" value="KH-I"/>
    <property type="match status" value="1"/>
</dbReference>
<organism evidence="5 6">
    <name type="scientific">Operophtera brumata</name>
    <name type="common">Winter moth</name>
    <name type="synonym">Phalaena brumata</name>
    <dbReference type="NCBI Taxonomy" id="104452"/>
    <lineage>
        <taxon>Eukaryota</taxon>
        <taxon>Metazoa</taxon>
        <taxon>Ecdysozoa</taxon>
        <taxon>Arthropoda</taxon>
        <taxon>Hexapoda</taxon>
        <taxon>Insecta</taxon>
        <taxon>Pterygota</taxon>
        <taxon>Neoptera</taxon>
        <taxon>Endopterygota</taxon>
        <taxon>Lepidoptera</taxon>
        <taxon>Glossata</taxon>
        <taxon>Ditrysia</taxon>
        <taxon>Geometroidea</taxon>
        <taxon>Geometridae</taxon>
        <taxon>Larentiinae</taxon>
        <taxon>Operophtera</taxon>
    </lineage>
</organism>
<protein>
    <submittedName>
        <fullName evidence="5">Tudor domain protein</fullName>
    </submittedName>
</protein>
<comment type="caution">
    <text evidence="5">The sequence shown here is derived from an EMBL/GenBank/DDBJ whole genome shotgun (WGS) entry which is preliminary data.</text>
</comment>
<accession>A0A0L7LE94</accession>
<dbReference type="GO" id="GO:0030719">
    <property type="term" value="P:P granule organization"/>
    <property type="evidence" value="ECO:0007669"/>
    <property type="project" value="TreeGrafter"/>
</dbReference>
<keyword evidence="3" id="KW-0812">Transmembrane</keyword>
<dbReference type="Gene3D" id="3.30.1370.10">
    <property type="entry name" value="K Homology domain, type 1"/>
    <property type="match status" value="1"/>
</dbReference>
<dbReference type="SMART" id="SM00322">
    <property type="entry name" value="KH"/>
    <property type="match status" value="1"/>
</dbReference>
<dbReference type="InterPro" id="IPR035437">
    <property type="entry name" value="SNase_OB-fold_sf"/>
</dbReference>
<feature type="region of interest" description="Disordered" evidence="2">
    <location>
        <begin position="153"/>
        <end position="190"/>
    </location>
</feature>
<keyword evidence="3" id="KW-1133">Transmembrane helix</keyword>
<dbReference type="PANTHER" id="PTHR22948:SF29">
    <property type="entry name" value="FI02030P-RELATED"/>
    <property type="match status" value="1"/>
</dbReference>
<dbReference type="Pfam" id="PF00013">
    <property type="entry name" value="KH_1"/>
    <property type="match status" value="1"/>
</dbReference>
<dbReference type="EMBL" id="JTDY01001511">
    <property type="protein sequence ID" value="KOB73689.1"/>
    <property type="molecule type" value="Genomic_DNA"/>
</dbReference>
<feature type="domain" description="K Homology" evidence="4">
    <location>
        <begin position="72"/>
        <end position="143"/>
    </location>
</feature>
<keyword evidence="3" id="KW-0472">Membrane</keyword>
<dbReference type="GO" id="GO:0007283">
    <property type="term" value="P:spermatogenesis"/>
    <property type="evidence" value="ECO:0007669"/>
    <property type="project" value="TreeGrafter"/>
</dbReference>
<dbReference type="STRING" id="104452.A0A0L7LE94"/>
<evidence type="ECO:0000256" key="2">
    <source>
        <dbReference type="SAM" id="MobiDB-lite"/>
    </source>
</evidence>
<dbReference type="Proteomes" id="UP000037510">
    <property type="component" value="Unassembled WGS sequence"/>
</dbReference>
<evidence type="ECO:0000259" key="4">
    <source>
        <dbReference type="SMART" id="SM00322"/>
    </source>
</evidence>
<dbReference type="Gene3D" id="2.40.50.90">
    <property type="match status" value="2"/>
</dbReference>
<proteinExistence type="predicted"/>
<evidence type="ECO:0000313" key="5">
    <source>
        <dbReference type="EMBL" id="KOB73689.1"/>
    </source>
</evidence>
<keyword evidence="6" id="KW-1185">Reference proteome</keyword>
<dbReference type="InterPro" id="IPR036612">
    <property type="entry name" value="KH_dom_type_1_sf"/>
</dbReference>
<dbReference type="GO" id="GO:0005739">
    <property type="term" value="C:mitochondrion"/>
    <property type="evidence" value="ECO:0007669"/>
    <property type="project" value="UniProtKB-ARBA"/>
</dbReference>
<dbReference type="GO" id="GO:0034587">
    <property type="term" value="P:piRNA processing"/>
    <property type="evidence" value="ECO:0007669"/>
    <property type="project" value="TreeGrafter"/>
</dbReference>
<dbReference type="AlphaFoldDB" id="A0A0L7LE94"/>
<dbReference type="Pfam" id="PF00567">
    <property type="entry name" value="TUDOR"/>
    <property type="match status" value="2"/>
</dbReference>
<dbReference type="InterPro" id="IPR002999">
    <property type="entry name" value="Tudor"/>
</dbReference>
<feature type="transmembrane region" description="Helical" evidence="3">
    <location>
        <begin position="33"/>
        <end position="55"/>
    </location>
</feature>
<keyword evidence="1" id="KW-0694">RNA-binding</keyword>
<reference evidence="5 6" key="1">
    <citation type="journal article" date="2015" name="Genome Biol. Evol.">
        <title>The genome of winter moth (Operophtera brumata) provides a genomic perspective on sexual dimorphism and phenology.</title>
        <authorList>
            <person name="Derks M.F."/>
            <person name="Smit S."/>
            <person name="Salis L."/>
            <person name="Schijlen E."/>
            <person name="Bossers A."/>
            <person name="Mateman C."/>
            <person name="Pijl A.S."/>
            <person name="de Ridder D."/>
            <person name="Groenen M.A."/>
            <person name="Visser M.E."/>
            <person name="Megens H.J."/>
        </authorList>
    </citation>
    <scope>NUCLEOTIDE SEQUENCE [LARGE SCALE GENOMIC DNA]</scope>
    <source>
        <strain evidence="5">WM2013NL</strain>
        <tissue evidence="5">Head and thorax</tissue>
    </source>
</reference>
<dbReference type="PANTHER" id="PTHR22948">
    <property type="entry name" value="TUDOR DOMAIN CONTAINING PROTEIN"/>
    <property type="match status" value="1"/>
</dbReference>
<sequence>MNLTKSSQVFTQFHLTLRQELVLDCHIMSSSRLILPAALGLSLVTVTAFVVYYIFKKEEDGAEGNKNIKSARMNIIEVKVSKSIVPALIGAGGANVNEICHRSGARVKVTGLSTDKSSERIINIRGTDKQIQEARKLIENYVAQEVCRREIEQAKSPRHVARSPSPSELGERSEPPQHTGERPHAKYKRPESATASIEVYVSAVSSPSRFWVQFVGPQVAQLDELVAHMTEYYANKENRAAHAVADLFFLDYGDSEYVATRELCELRADLLRLRFQAMECFLAGVRPPDSGDGENRWDQWSAPAVERFEELAQVARWKPLVSRTCTYKKTASAEGAKEKEIPGIKLYEVTDEGELDIGAVLIEEGLAAEGEETEVMAASESSASGVQATDSADVALSAKSAPARQPHLNGSSDFLDTERLNMDTQNASSETLTPKCDALTKIQREECKANMNRIDSHRNLESLAQSTHELHYSS</sequence>
<feature type="compositionally biased region" description="Basic and acidic residues" evidence="2">
    <location>
        <begin position="169"/>
        <end position="190"/>
    </location>
</feature>
<evidence type="ECO:0000256" key="3">
    <source>
        <dbReference type="SAM" id="Phobius"/>
    </source>
</evidence>
<dbReference type="InterPro" id="IPR050621">
    <property type="entry name" value="Tudor_domain_containing"/>
</dbReference>
<dbReference type="SUPFAM" id="SSF63748">
    <property type="entry name" value="Tudor/PWWP/MBT"/>
    <property type="match status" value="1"/>
</dbReference>
<dbReference type="PROSITE" id="PS50084">
    <property type="entry name" value="KH_TYPE_1"/>
    <property type="match status" value="1"/>
</dbReference>
<dbReference type="GO" id="GO:0003723">
    <property type="term" value="F:RNA binding"/>
    <property type="evidence" value="ECO:0007669"/>
    <property type="project" value="UniProtKB-UniRule"/>
</dbReference>
<evidence type="ECO:0000256" key="1">
    <source>
        <dbReference type="PROSITE-ProRule" id="PRU00117"/>
    </source>
</evidence>
<feature type="compositionally biased region" description="Polar residues" evidence="2">
    <location>
        <begin position="379"/>
        <end position="390"/>
    </location>
</feature>
<dbReference type="InterPro" id="IPR004087">
    <property type="entry name" value="KH_dom"/>
</dbReference>
<feature type="region of interest" description="Disordered" evidence="2">
    <location>
        <begin position="371"/>
        <end position="390"/>
    </location>
</feature>
<evidence type="ECO:0000313" key="6">
    <source>
        <dbReference type="Proteomes" id="UP000037510"/>
    </source>
</evidence>
<dbReference type="InterPro" id="IPR004088">
    <property type="entry name" value="KH_dom_type_1"/>
</dbReference>